<reference evidence="1 2" key="1">
    <citation type="submission" date="2018-10" db="EMBL/GenBank/DDBJ databases">
        <authorList>
            <consortium name="IHU Genomes"/>
        </authorList>
    </citation>
    <scope>NUCLEOTIDE SEQUENCE [LARGE SCALE GENOMIC DNA]</scope>
    <source>
        <strain evidence="1 2">A1</strain>
    </source>
</reference>
<evidence type="ECO:0000313" key="1">
    <source>
        <dbReference type="EMBL" id="VBB17703.1"/>
    </source>
</evidence>
<sequence>MDSSTQPTNTISEEAPTEPIQLQIHTGSHVINTPFFLCDTSAKLTATQSAPAGPEQDTSTVSVIDSIKSIDKKTSGFALRKLYRDIKDNDYGFSVNPWMFLSVNEVSERQDVYAGKMIDIAIKYCGMGHVLVIAYVPATDKFVVRRDGGSNGYEREAYYTEYSSNEYTPALFQVYSPPSVSQSDNTAHTVESSSGFFFGSLFPKTQYSYSDLMPLISPNWIL</sequence>
<evidence type="ECO:0000313" key="2">
    <source>
        <dbReference type="Proteomes" id="UP000594342"/>
    </source>
</evidence>
<proteinExistence type="predicted"/>
<organism evidence="1 2">
    <name type="scientific">Yasminevirus sp. GU-2018</name>
    <dbReference type="NCBI Taxonomy" id="2420051"/>
    <lineage>
        <taxon>Viruses</taxon>
        <taxon>Varidnaviria</taxon>
        <taxon>Bamfordvirae</taxon>
        <taxon>Nucleocytoviricota</taxon>
        <taxon>Megaviricetes</taxon>
        <taxon>Imitervirales</taxon>
        <taxon>Mimiviridae</taxon>
        <taxon>Klosneuvirinae</taxon>
        <taxon>Yasminevirus</taxon>
        <taxon>Yasminevirus saudimassiliense</taxon>
    </lineage>
</organism>
<dbReference type="Proteomes" id="UP000594342">
    <property type="component" value="Unassembled WGS sequence"/>
</dbReference>
<accession>A0A5K0U8N7</accession>
<comment type="caution">
    <text evidence="1">The sequence shown here is derived from an EMBL/GenBank/DDBJ whole genome shotgun (WGS) entry which is preliminary data.</text>
</comment>
<keyword evidence="2" id="KW-1185">Reference proteome</keyword>
<name>A0A5K0U8N7_9VIRU</name>
<gene>
    <name evidence="1" type="ORF">YASMINEVIRUS_166</name>
</gene>
<protein>
    <submittedName>
        <fullName evidence="1">Uncharacterized protein</fullName>
    </submittedName>
</protein>
<dbReference type="EMBL" id="UPSH01000001">
    <property type="protein sequence ID" value="VBB17703.1"/>
    <property type="molecule type" value="Genomic_DNA"/>
</dbReference>